<dbReference type="Gene3D" id="3.40.50.300">
    <property type="entry name" value="P-loop containing nucleotide triphosphate hydrolases"/>
    <property type="match status" value="1"/>
</dbReference>
<keyword evidence="1" id="KW-0547">Nucleotide-binding</keyword>
<dbReference type="PANTHER" id="PTHR24221">
    <property type="entry name" value="ATP-BINDING CASSETTE SUB-FAMILY B"/>
    <property type="match status" value="1"/>
</dbReference>
<dbReference type="AlphaFoldDB" id="A0A8H3HRM1"/>
<dbReference type="InterPro" id="IPR003439">
    <property type="entry name" value="ABC_transporter-like_ATP-bd"/>
</dbReference>
<dbReference type="InterPro" id="IPR017871">
    <property type="entry name" value="ABC_transporter-like_CS"/>
</dbReference>
<evidence type="ECO:0000313" key="5">
    <source>
        <dbReference type="EMBL" id="CAE6536357.1"/>
    </source>
</evidence>
<evidence type="ECO:0000313" key="6">
    <source>
        <dbReference type="Proteomes" id="UP000663853"/>
    </source>
</evidence>
<dbReference type="GO" id="GO:0005524">
    <property type="term" value="F:ATP binding"/>
    <property type="evidence" value="ECO:0007669"/>
    <property type="project" value="UniProtKB-KW"/>
</dbReference>
<dbReference type="InterPro" id="IPR039421">
    <property type="entry name" value="Type_1_exporter"/>
</dbReference>
<gene>
    <name evidence="5" type="ORF">RDB_LOCUS180318</name>
</gene>
<name>A0A8H3HRM1_9AGAM</name>
<evidence type="ECO:0000259" key="4">
    <source>
        <dbReference type="PROSITE" id="PS50893"/>
    </source>
</evidence>
<dbReference type="GO" id="GO:0042626">
    <property type="term" value="F:ATPase-coupled transmembrane transporter activity"/>
    <property type="evidence" value="ECO:0007669"/>
    <property type="project" value="TreeGrafter"/>
</dbReference>
<evidence type="ECO:0000256" key="2">
    <source>
        <dbReference type="ARBA" id="ARBA00022840"/>
    </source>
</evidence>
<dbReference type="GO" id="GO:0016887">
    <property type="term" value="F:ATP hydrolysis activity"/>
    <property type="evidence" value="ECO:0007669"/>
    <property type="project" value="InterPro"/>
</dbReference>
<accession>A0A8H3HRM1</accession>
<comment type="caution">
    <text evidence="5">The sequence shown here is derived from an EMBL/GenBank/DDBJ whole genome shotgun (WGS) entry which is preliminary data.</text>
</comment>
<sequence length="423" mass="47577">MQAFSEIASWGRYKKETLNSGLENYINNQYAHALSNLGDLSTRNPVWSTESPWLSFDHLRELLNSFPLLLYTWSAVYDPSRFSLAAMVRMQQTNSAIHGAIWSLMLELKGLSDLVNDINALYEVLALSPGIEDGHLSYPREEYAEQKGMSIEFRNVGFGYPSAPNKVLNNLSFKIGPGQLCVIVGENGCGKSTTINLINRLYECDSGEIHIDNRPIRDYKVSTLRAAINIMYQSYTHFPLAIKENLLMGCAETTNPDKDIEIAAKLGGAYEFIQKLPDKFETNIQPVTSGWESFNCGEGDRKKFKCLDDGKRTDLSGGQWQRLAISRSFMKNSVNTRLLCYDEPSASLDPKAEAAMFERLRELRGEKTMIFVTHRFGHLTKHADLIVYIGDGSVIEQGTHKSLLAQGGEYAKMYNIQSEAFLD</sequence>
<organism evidence="5 6">
    <name type="scientific">Rhizoctonia solani</name>
    <dbReference type="NCBI Taxonomy" id="456999"/>
    <lineage>
        <taxon>Eukaryota</taxon>
        <taxon>Fungi</taxon>
        <taxon>Dikarya</taxon>
        <taxon>Basidiomycota</taxon>
        <taxon>Agaricomycotina</taxon>
        <taxon>Agaricomycetes</taxon>
        <taxon>Cantharellales</taxon>
        <taxon>Ceratobasidiaceae</taxon>
        <taxon>Rhizoctonia</taxon>
    </lineage>
</organism>
<dbReference type="InterPro" id="IPR003593">
    <property type="entry name" value="AAA+_ATPase"/>
</dbReference>
<dbReference type="Pfam" id="PF00005">
    <property type="entry name" value="ABC_tran"/>
    <property type="match status" value="1"/>
</dbReference>
<dbReference type="PROSITE" id="PS00211">
    <property type="entry name" value="ABC_TRANSPORTER_1"/>
    <property type="match status" value="1"/>
</dbReference>
<evidence type="ECO:0000256" key="1">
    <source>
        <dbReference type="ARBA" id="ARBA00022741"/>
    </source>
</evidence>
<dbReference type="InterPro" id="IPR027417">
    <property type="entry name" value="P-loop_NTPase"/>
</dbReference>
<dbReference type="SMART" id="SM00382">
    <property type="entry name" value="AAA"/>
    <property type="match status" value="1"/>
</dbReference>
<keyword evidence="2" id="KW-0067">ATP-binding</keyword>
<dbReference type="SUPFAM" id="SSF52540">
    <property type="entry name" value="P-loop containing nucleoside triphosphate hydrolases"/>
    <property type="match status" value="1"/>
</dbReference>
<evidence type="ECO:0000256" key="3">
    <source>
        <dbReference type="ARBA" id="ARBA00024363"/>
    </source>
</evidence>
<dbReference type="EMBL" id="CAJMXA010004167">
    <property type="protein sequence ID" value="CAE6536357.1"/>
    <property type="molecule type" value="Genomic_DNA"/>
</dbReference>
<proteinExistence type="inferred from homology"/>
<dbReference type="PROSITE" id="PS50893">
    <property type="entry name" value="ABC_TRANSPORTER_2"/>
    <property type="match status" value="1"/>
</dbReference>
<dbReference type="PANTHER" id="PTHR24221:SF654">
    <property type="entry name" value="ATP-BINDING CASSETTE SUB-FAMILY B MEMBER 6"/>
    <property type="match status" value="1"/>
</dbReference>
<reference evidence="5" key="1">
    <citation type="submission" date="2021-01" db="EMBL/GenBank/DDBJ databases">
        <authorList>
            <person name="Kaushik A."/>
        </authorList>
    </citation>
    <scope>NUCLEOTIDE SEQUENCE</scope>
    <source>
        <strain evidence="5">AG6-10EEA</strain>
    </source>
</reference>
<protein>
    <recommendedName>
        <fullName evidence="4">ABC transporter domain-containing protein</fullName>
    </recommendedName>
</protein>
<dbReference type="Proteomes" id="UP000663853">
    <property type="component" value="Unassembled WGS sequence"/>
</dbReference>
<feature type="domain" description="ABC transporter" evidence="4">
    <location>
        <begin position="151"/>
        <end position="416"/>
    </location>
</feature>
<comment type="similarity">
    <text evidence="3">Belongs to the ABC transporter superfamily. ABCB family. Heavy Metal importer (TC 3.A.1.210) subfamily.</text>
</comment>